<dbReference type="VEuPathDB" id="FungiDB:FOC1_g10000470"/>
<dbReference type="AlphaFoldDB" id="A0A420NG16"/>
<dbReference type="VEuPathDB" id="FungiDB:FOIG_00399"/>
<dbReference type="VEuPathDB" id="FungiDB:FOMG_00579"/>
<sequence>MVDIIGTTASIVGLVGAAFTLVQQIQNAREKVKGESKTLNSVSKQLEGLVGSLSLVKNEDSLQTPGVAQQVTAIVGVGEELKSFFDRLAAKQKKKSLPQLIHVLKSGDKDDKELQGILDRLDRERDELTLRILVTQVGLVGNLKDGFYVAFDVLLETNEKVKEVLGKSLVLAEQLKDRSLQRTADGMILLDTSDAKRLGLDDPQAATTPDSAATDTDQTSIYDNITLGQARIMTGDVGMENWRRVVGRKTTIARNKFGNGTVMITGDVGGEAAKSFYENFLKLNNEG</sequence>
<dbReference type="Proteomes" id="UP000285860">
    <property type="component" value="Unassembled WGS sequence"/>
</dbReference>
<reference evidence="1 2" key="1">
    <citation type="journal article" date="2018" name="Sci. Rep.">
        <title>Characterisation of pathogen-specific regions and novel effector candidates in Fusarium oxysporum f. sp. cepae.</title>
        <authorList>
            <person name="Armitage A.D."/>
            <person name="Taylor A."/>
            <person name="Sobczyk M.K."/>
            <person name="Baxter L."/>
            <person name="Greenfield B.P."/>
            <person name="Bates H.J."/>
            <person name="Wilson F."/>
            <person name="Jackson A.C."/>
            <person name="Ott S."/>
            <person name="Harrison R.J."/>
            <person name="Clarkson J.P."/>
        </authorList>
    </citation>
    <scope>NUCLEOTIDE SEQUENCE [LARGE SCALE GENOMIC DNA]</scope>
    <source>
        <strain evidence="1 2">Fo_A28</strain>
    </source>
</reference>
<dbReference type="VEuPathDB" id="FungiDB:HZS61_000379"/>
<dbReference type="VEuPathDB" id="FungiDB:FOZG_17471"/>
<evidence type="ECO:0000313" key="1">
    <source>
        <dbReference type="EMBL" id="RKK81717.1"/>
    </source>
</evidence>
<accession>A0A420NG16</accession>
<organism evidence="1 2">
    <name type="scientific">Fusarium oxysporum</name>
    <name type="common">Fusarium vascular wilt</name>
    <dbReference type="NCBI Taxonomy" id="5507"/>
    <lineage>
        <taxon>Eukaryota</taxon>
        <taxon>Fungi</taxon>
        <taxon>Dikarya</taxon>
        <taxon>Ascomycota</taxon>
        <taxon>Pezizomycotina</taxon>
        <taxon>Sordariomycetes</taxon>
        <taxon>Hypocreomycetidae</taxon>
        <taxon>Hypocreales</taxon>
        <taxon>Nectriaceae</taxon>
        <taxon>Fusarium</taxon>
        <taxon>Fusarium oxysporum species complex</taxon>
    </lineage>
</organism>
<evidence type="ECO:0000313" key="2">
    <source>
        <dbReference type="Proteomes" id="UP000285860"/>
    </source>
</evidence>
<dbReference type="VEuPathDB" id="FungiDB:FOC4_g10007123"/>
<comment type="caution">
    <text evidence="1">The sequence shown here is derived from an EMBL/GenBank/DDBJ whole genome shotgun (WGS) entry which is preliminary data.</text>
</comment>
<dbReference type="VEuPathDB" id="FungiDB:FOXG_16109"/>
<gene>
    <name evidence="1" type="ORF">BFJ68_g17606</name>
</gene>
<dbReference type="EMBL" id="MRCY01000637">
    <property type="protein sequence ID" value="RKK81717.1"/>
    <property type="molecule type" value="Genomic_DNA"/>
</dbReference>
<name>A0A420NG16_FUSOX</name>
<proteinExistence type="predicted"/>
<protein>
    <recommendedName>
        <fullName evidence="3">Fungal N-terminal domain-containing protein</fullName>
    </recommendedName>
</protein>
<evidence type="ECO:0008006" key="3">
    <source>
        <dbReference type="Google" id="ProtNLM"/>
    </source>
</evidence>